<keyword evidence="1" id="KW-0479">Metal-binding</keyword>
<keyword evidence="1" id="KW-0863">Zinc-finger</keyword>
<keyword evidence="3" id="KW-1185">Reference proteome</keyword>
<dbReference type="AlphaFoldDB" id="A0A835IWP8"/>
<dbReference type="EMBL" id="JADFTS010000002">
    <property type="protein sequence ID" value="KAF9622933.1"/>
    <property type="molecule type" value="Genomic_DNA"/>
</dbReference>
<evidence type="ECO:0000313" key="2">
    <source>
        <dbReference type="EMBL" id="KAF9622933.1"/>
    </source>
</evidence>
<evidence type="ECO:0000313" key="3">
    <source>
        <dbReference type="Proteomes" id="UP000631114"/>
    </source>
</evidence>
<comment type="caution">
    <text evidence="2">The sequence shown here is derived from an EMBL/GenBank/DDBJ whole genome shotgun (WGS) entry which is preliminary data.</text>
</comment>
<gene>
    <name evidence="2" type="ORF">IFM89_035364</name>
</gene>
<dbReference type="PANTHER" id="PTHR31669">
    <property type="entry name" value="PROTEIN FAR1-RELATED SEQUENCE 10-RELATED"/>
    <property type="match status" value="1"/>
</dbReference>
<reference evidence="2 3" key="1">
    <citation type="submission" date="2020-10" db="EMBL/GenBank/DDBJ databases">
        <title>The Coptis chinensis genome and diversification of protoberbering-type alkaloids.</title>
        <authorList>
            <person name="Wang B."/>
            <person name="Shu S."/>
            <person name="Song C."/>
            <person name="Liu Y."/>
        </authorList>
    </citation>
    <scope>NUCLEOTIDE SEQUENCE [LARGE SCALE GENOMIC DNA]</scope>
    <source>
        <strain evidence="2">HL-2020</strain>
        <tissue evidence="2">Leaf</tissue>
    </source>
</reference>
<dbReference type="InterPro" id="IPR031052">
    <property type="entry name" value="FHY3/FAR1"/>
</dbReference>
<sequence length="154" mass="18545">MYTTQQSESINSYFDKYLTKGMTLSKFVKQYELAVLDRWEEENKEDYVTIYARPVLRLNVKIEKEAAEVYTRSIFCKFQEQLYQGLSYRHRKVEEHGTECVYKELRMDIEQQSRYSHDFMLPSFNQEYFGTGTRSFLLSHQPFHLSQVPYNLLT</sequence>
<protein>
    <recommendedName>
        <fullName evidence="1">Protein FAR1-RELATED SEQUENCE</fullName>
    </recommendedName>
</protein>
<comment type="subcellular location">
    <subcellularLocation>
        <location evidence="1">Nucleus</location>
    </subcellularLocation>
</comment>
<dbReference type="Proteomes" id="UP000631114">
    <property type="component" value="Unassembled WGS sequence"/>
</dbReference>
<comment type="similarity">
    <text evidence="1">Belongs to the FHY3/FAR1 family.</text>
</comment>
<proteinExistence type="inferred from homology"/>
<dbReference type="OrthoDB" id="1572185at2759"/>
<comment type="function">
    <text evidence="1">Putative transcription activator involved in regulating light control of development.</text>
</comment>
<dbReference type="GO" id="GO:0005634">
    <property type="term" value="C:nucleus"/>
    <property type="evidence" value="ECO:0007669"/>
    <property type="project" value="UniProtKB-SubCell"/>
</dbReference>
<name>A0A835IWP8_9MAGN</name>
<keyword evidence="1" id="KW-0539">Nucleus</keyword>
<keyword evidence="1" id="KW-0862">Zinc</keyword>
<dbReference type="GO" id="GO:0006355">
    <property type="term" value="P:regulation of DNA-templated transcription"/>
    <property type="evidence" value="ECO:0007669"/>
    <property type="project" value="UniProtKB-UniRule"/>
</dbReference>
<accession>A0A835IWP8</accession>
<organism evidence="2 3">
    <name type="scientific">Coptis chinensis</name>
    <dbReference type="NCBI Taxonomy" id="261450"/>
    <lineage>
        <taxon>Eukaryota</taxon>
        <taxon>Viridiplantae</taxon>
        <taxon>Streptophyta</taxon>
        <taxon>Embryophyta</taxon>
        <taxon>Tracheophyta</taxon>
        <taxon>Spermatophyta</taxon>
        <taxon>Magnoliopsida</taxon>
        <taxon>Ranunculales</taxon>
        <taxon>Ranunculaceae</taxon>
        <taxon>Coptidoideae</taxon>
        <taxon>Coptis</taxon>
    </lineage>
</organism>
<evidence type="ECO:0000256" key="1">
    <source>
        <dbReference type="RuleBase" id="RU367018"/>
    </source>
</evidence>
<dbReference type="PANTHER" id="PTHR31669:SF179">
    <property type="entry name" value="PROTEIN FAR1-RELATED SEQUENCE 5"/>
    <property type="match status" value="1"/>
</dbReference>
<dbReference type="GO" id="GO:0008270">
    <property type="term" value="F:zinc ion binding"/>
    <property type="evidence" value="ECO:0007669"/>
    <property type="project" value="UniProtKB-UniRule"/>
</dbReference>